<dbReference type="PROSITE" id="PS51257">
    <property type="entry name" value="PROKAR_LIPOPROTEIN"/>
    <property type="match status" value="1"/>
</dbReference>
<dbReference type="Gene3D" id="1.20.1250.20">
    <property type="entry name" value="MFS general substrate transporter like domains"/>
    <property type="match status" value="1"/>
</dbReference>
<feature type="transmembrane region" description="Helical" evidence="7">
    <location>
        <begin position="329"/>
        <end position="347"/>
    </location>
</feature>
<keyword evidence="5 7" id="KW-0472">Membrane</keyword>
<dbReference type="EMBL" id="JAAATY010000017">
    <property type="protein sequence ID" value="NRN67913.1"/>
    <property type="molecule type" value="Genomic_DNA"/>
</dbReference>
<dbReference type="InterPro" id="IPR036259">
    <property type="entry name" value="MFS_trans_sf"/>
</dbReference>
<feature type="transmembrane region" description="Helical" evidence="7">
    <location>
        <begin position="99"/>
        <end position="118"/>
    </location>
</feature>
<evidence type="ECO:0000256" key="1">
    <source>
        <dbReference type="ARBA" id="ARBA00004651"/>
    </source>
</evidence>
<evidence type="ECO:0000259" key="8">
    <source>
        <dbReference type="PROSITE" id="PS50850"/>
    </source>
</evidence>
<dbReference type="PROSITE" id="PS50850">
    <property type="entry name" value="MFS"/>
    <property type="match status" value="1"/>
</dbReference>
<dbReference type="Proteomes" id="UP000763557">
    <property type="component" value="Unassembled WGS sequence"/>
</dbReference>
<accession>A0ABX2F974</accession>
<dbReference type="InterPro" id="IPR011701">
    <property type="entry name" value="MFS"/>
</dbReference>
<dbReference type="RefSeq" id="WP_173136420.1">
    <property type="nucleotide sequence ID" value="NZ_CBCSGW010000009.1"/>
</dbReference>
<feature type="transmembrane region" description="Helical" evidence="7">
    <location>
        <begin position="236"/>
        <end position="259"/>
    </location>
</feature>
<feature type="transmembrane region" description="Helical" evidence="7">
    <location>
        <begin position="296"/>
        <end position="317"/>
    </location>
</feature>
<dbReference type="InterPro" id="IPR050189">
    <property type="entry name" value="MFS_Efflux_Transporters"/>
</dbReference>
<dbReference type="CDD" id="cd17324">
    <property type="entry name" value="MFS_NepI_like"/>
    <property type="match status" value="1"/>
</dbReference>
<feature type="region of interest" description="Disordered" evidence="6">
    <location>
        <begin position="377"/>
        <end position="412"/>
    </location>
</feature>
<gene>
    <name evidence="9" type="ORF">GC106_51540</name>
</gene>
<evidence type="ECO:0000256" key="7">
    <source>
        <dbReference type="SAM" id="Phobius"/>
    </source>
</evidence>
<feature type="transmembrane region" description="Helical" evidence="7">
    <location>
        <begin position="160"/>
        <end position="184"/>
    </location>
</feature>
<evidence type="ECO:0000256" key="3">
    <source>
        <dbReference type="ARBA" id="ARBA00022692"/>
    </source>
</evidence>
<feature type="transmembrane region" description="Helical" evidence="7">
    <location>
        <begin position="205"/>
        <end position="224"/>
    </location>
</feature>
<feature type="transmembrane region" description="Helical" evidence="7">
    <location>
        <begin position="353"/>
        <end position="374"/>
    </location>
</feature>
<evidence type="ECO:0000313" key="10">
    <source>
        <dbReference type="Proteomes" id="UP000763557"/>
    </source>
</evidence>
<evidence type="ECO:0000256" key="5">
    <source>
        <dbReference type="ARBA" id="ARBA00023136"/>
    </source>
</evidence>
<evidence type="ECO:0000256" key="4">
    <source>
        <dbReference type="ARBA" id="ARBA00022989"/>
    </source>
</evidence>
<proteinExistence type="predicted"/>
<feature type="transmembrane region" description="Helical" evidence="7">
    <location>
        <begin position="266"/>
        <end position="284"/>
    </location>
</feature>
<feature type="transmembrane region" description="Helical" evidence="7">
    <location>
        <begin position="48"/>
        <end position="65"/>
    </location>
</feature>
<dbReference type="PANTHER" id="PTHR43124:SF3">
    <property type="entry name" value="CHLORAMPHENICOL EFFLUX PUMP RV0191"/>
    <property type="match status" value="1"/>
</dbReference>
<evidence type="ECO:0000256" key="2">
    <source>
        <dbReference type="ARBA" id="ARBA00022475"/>
    </source>
</evidence>
<protein>
    <submittedName>
        <fullName evidence="9">Purine ribonucleoside efflux pump NepI</fullName>
    </submittedName>
</protein>
<dbReference type="PANTHER" id="PTHR43124">
    <property type="entry name" value="PURINE EFFLUX PUMP PBUE"/>
    <property type="match status" value="1"/>
</dbReference>
<feature type="domain" description="Major facilitator superfamily (MFS) profile" evidence="8">
    <location>
        <begin position="6"/>
        <end position="377"/>
    </location>
</feature>
<name>A0ABX2F974_9PSEU</name>
<organism evidence="9 10">
    <name type="scientific">Kibdelosporangium persicum</name>
    <dbReference type="NCBI Taxonomy" id="2698649"/>
    <lineage>
        <taxon>Bacteria</taxon>
        <taxon>Bacillati</taxon>
        <taxon>Actinomycetota</taxon>
        <taxon>Actinomycetes</taxon>
        <taxon>Pseudonocardiales</taxon>
        <taxon>Pseudonocardiaceae</taxon>
        <taxon>Kibdelosporangium</taxon>
    </lineage>
</organism>
<feature type="transmembrane region" description="Helical" evidence="7">
    <location>
        <begin position="72"/>
        <end position="93"/>
    </location>
</feature>
<comment type="subcellular location">
    <subcellularLocation>
        <location evidence="1">Cell membrane</location>
        <topology evidence="1">Multi-pass membrane protein</topology>
    </subcellularLocation>
</comment>
<dbReference type="Pfam" id="PF07690">
    <property type="entry name" value="MFS_1"/>
    <property type="match status" value="1"/>
</dbReference>
<feature type="transmembrane region" description="Helical" evidence="7">
    <location>
        <begin position="130"/>
        <end position="148"/>
    </location>
</feature>
<evidence type="ECO:0000256" key="6">
    <source>
        <dbReference type="SAM" id="MobiDB-lite"/>
    </source>
</evidence>
<keyword evidence="10" id="KW-1185">Reference proteome</keyword>
<comment type="caution">
    <text evidence="9">The sequence shown here is derived from an EMBL/GenBank/DDBJ whole genome shotgun (WGS) entry which is preliminary data.</text>
</comment>
<dbReference type="SUPFAM" id="SSF103473">
    <property type="entry name" value="MFS general substrate transporter"/>
    <property type="match status" value="1"/>
</dbReference>
<keyword evidence="2" id="KW-1003">Cell membrane</keyword>
<reference evidence="9 10" key="1">
    <citation type="submission" date="2020-01" db="EMBL/GenBank/DDBJ databases">
        <title>Kibdelosporangium persica a novel Actinomycetes from a hot desert in Iran.</title>
        <authorList>
            <person name="Safaei N."/>
            <person name="Zaburannyi N."/>
            <person name="Mueller R."/>
            <person name="Wink J."/>
        </authorList>
    </citation>
    <scope>NUCLEOTIDE SEQUENCE [LARGE SCALE GENOMIC DNA]</scope>
    <source>
        <strain evidence="9 10">4NS15</strain>
    </source>
</reference>
<sequence length="412" mass="41477">MLPLRSLLPLSIVVLLGCLTEVLPAGLLLGISADFDVSPSTAGHLVTGYAITTALTAIPLTALISRLPRKAVLLALVLSFAVTNFVIALSPWYSVVLVARIASGAITGVMWSLVAVYAMRIAPPALSGRALAVAMAGTPLGFAVGVPAGTALGDLVGWRWSFALMGAVAVPLFAWVAAVVPPVAPEPATQRLSVRAALTVPRMGAVLAMVLGFSLAHNTVYTYLGPVLAGFGRQSLLSTALLVFGGAAVAGILVVGGALDRFPRGVPAMCAVTAAAAVALVQVSDGEPSWLLPATALWGLAFGGAPTAFQAVTAMIAGRTADAAQSLTVASWNGAVAGGAALGGLVLDTVPGALVWTSAALMVLPLLATTRLGVGRERSLSAPHPRSSGLSDVPQEDPAHQRSAGSAADQAS</sequence>
<evidence type="ECO:0000313" key="9">
    <source>
        <dbReference type="EMBL" id="NRN67913.1"/>
    </source>
</evidence>
<keyword evidence="4 7" id="KW-1133">Transmembrane helix</keyword>
<dbReference type="InterPro" id="IPR020846">
    <property type="entry name" value="MFS_dom"/>
</dbReference>
<keyword evidence="3 7" id="KW-0812">Transmembrane</keyword>